<keyword evidence="1" id="KW-0472">Membrane</keyword>
<evidence type="ECO:0000313" key="3">
    <source>
        <dbReference type="Proteomes" id="UP001243330"/>
    </source>
</evidence>
<proteinExistence type="predicted"/>
<keyword evidence="1" id="KW-0812">Transmembrane</keyword>
<organism evidence="2 3">
    <name type="scientific">Colletotrichum chrysophilum</name>
    <dbReference type="NCBI Taxonomy" id="1836956"/>
    <lineage>
        <taxon>Eukaryota</taxon>
        <taxon>Fungi</taxon>
        <taxon>Dikarya</taxon>
        <taxon>Ascomycota</taxon>
        <taxon>Pezizomycotina</taxon>
        <taxon>Sordariomycetes</taxon>
        <taxon>Hypocreomycetidae</taxon>
        <taxon>Glomerellales</taxon>
        <taxon>Glomerellaceae</taxon>
        <taxon>Colletotrichum</taxon>
        <taxon>Colletotrichum gloeosporioides species complex</taxon>
    </lineage>
</organism>
<keyword evidence="1" id="KW-1133">Transmembrane helix</keyword>
<keyword evidence="3" id="KW-1185">Reference proteome</keyword>
<gene>
    <name evidence="2" type="ORF">CCHR01_19968</name>
</gene>
<evidence type="ECO:0000256" key="1">
    <source>
        <dbReference type="SAM" id="Phobius"/>
    </source>
</evidence>
<dbReference type="EMBL" id="JAQOWY010001342">
    <property type="protein sequence ID" value="KAK1837410.1"/>
    <property type="molecule type" value="Genomic_DNA"/>
</dbReference>
<sequence>MGQIASGMVVTSAERRLNIKIMQPGNREWVTVIQAISLLGYSVLWNLVSYAIRLLQRLKTDGQQIKEA</sequence>
<name>A0AAD8ZXN1_9PEZI</name>
<evidence type="ECO:0000313" key="2">
    <source>
        <dbReference type="EMBL" id="KAK1837410.1"/>
    </source>
</evidence>
<accession>A0AAD8ZXN1</accession>
<dbReference type="AlphaFoldDB" id="A0AAD8ZXN1"/>
<feature type="transmembrane region" description="Helical" evidence="1">
    <location>
        <begin position="32"/>
        <end position="52"/>
    </location>
</feature>
<comment type="caution">
    <text evidence="2">The sequence shown here is derived from an EMBL/GenBank/DDBJ whole genome shotgun (WGS) entry which is preliminary data.</text>
</comment>
<reference evidence="2" key="1">
    <citation type="submission" date="2023-01" db="EMBL/GenBank/DDBJ databases">
        <title>Colletotrichum chrysophilum M932 genome sequence.</title>
        <authorList>
            <person name="Baroncelli R."/>
        </authorList>
    </citation>
    <scope>NUCLEOTIDE SEQUENCE</scope>
    <source>
        <strain evidence="2">M932</strain>
    </source>
</reference>
<dbReference type="Proteomes" id="UP001243330">
    <property type="component" value="Unassembled WGS sequence"/>
</dbReference>
<protein>
    <submittedName>
        <fullName evidence="2">Fot5 transposase</fullName>
    </submittedName>
</protein>